<organism evidence="1 2">
    <name type="scientific">Roseomonas elaeocarpi</name>
    <dbReference type="NCBI Taxonomy" id="907779"/>
    <lineage>
        <taxon>Bacteria</taxon>
        <taxon>Pseudomonadati</taxon>
        <taxon>Pseudomonadota</taxon>
        <taxon>Alphaproteobacteria</taxon>
        <taxon>Acetobacterales</taxon>
        <taxon>Roseomonadaceae</taxon>
        <taxon>Roseomonas</taxon>
    </lineage>
</organism>
<evidence type="ECO:0000313" key="1">
    <source>
        <dbReference type="EMBL" id="MFC0408514.1"/>
    </source>
</evidence>
<dbReference type="EMBL" id="JBHLUN010000006">
    <property type="protein sequence ID" value="MFC0408514.1"/>
    <property type="molecule type" value="Genomic_DNA"/>
</dbReference>
<sequence length="84" mass="8908">MQNNQPQQHRDAVRAAIQAMQGTLTVADALLRHGRAIDLAGLDGEVVRICAAALALPAADGSALRDDLALLLEQTVGLEAQLRR</sequence>
<name>A0ABV6JS21_9PROT</name>
<gene>
    <name evidence="1" type="ORF">ACFFGY_09665</name>
</gene>
<dbReference type="Proteomes" id="UP001589865">
    <property type="component" value="Unassembled WGS sequence"/>
</dbReference>
<comment type="caution">
    <text evidence="1">The sequence shown here is derived from an EMBL/GenBank/DDBJ whole genome shotgun (WGS) entry which is preliminary data.</text>
</comment>
<proteinExistence type="predicted"/>
<evidence type="ECO:0000313" key="2">
    <source>
        <dbReference type="Proteomes" id="UP001589865"/>
    </source>
</evidence>
<keyword evidence="2" id="KW-1185">Reference proteome</keyword>
<protein>
    <submittedName>
        <fullName evidence="1">Uncharacterized protein</fullName>
    </submittedName>
</protein>
<dbReference type="RefSeq" id="WP_377044265.1">
    <property type="nucleotide sequence ID" value="NZ_JBHLUN010000006.1"/>
</dbReference>
<reference evidence="1 2" key="1">
    <citation type="submission" date="2024-09" db="EMBL/GenBank/DDBJ databases">
        <authorList>
            <person name="Sun Q."/>
            <person name="Mori K."/>
        </authorList>
    </citation>
    <scope>NUCLEOTIDE SEQUENCE [LARGE SCALE GENOMIC DNA]</scope>
    <source>
        <strain evidence="1 2">TBRC 5777</strain>
    </source>
</reference>
<accession>A0ABV6JS21</accession>